<dbReference type="AlphaFoldDB" id="A0AAV7JI53"/>
<sequence length="188" mass="22048">MDATEYEAIRGYLQTNIIPPEIKSDRYRKKNFVRKCEGIYFQENKLIKEAEVSEYENIQMDANEPHPFDFPIIDTEWIENLSPTRKADRMTAIENIKIYWMILNLDTMEETFETPQQHSIYEIIDSKLLLLKPRILSALVNNTYLTQLHEKLATKAASLTSLNLLYSYHPPNELNFEIKEKFPVSAGN</sequence>
<proteinExistence type="predicted"/>
<evidence type="ECO:0000313" key="1">
    <source>
        <dbReference type="EMBL" id="KAI6648140.1"/>
    </source>
</evidence>
<keyword evidence="2" id="KW-1185">Reference proteome</keyword>
<accession>A0AAV7JI53</accession>
<dbReference type="EMBL" id="JAKMXF010000332">
    <property type="protein sequence ID" value="KAI6648140.1"/>
    <property type="molecule type" value="Genomic_DNA"/>
</dbReference>
<name>A0AAV7JI53_9METZ</name>
<reference evidence="1 2" key="1">
    <citation type="journal article" date="2023" name="BMC Biol.">
        <title>The compact genome of the sponge Oopsacas minuta (Hexactinellida) is lacking key metazoan core genes.</title>
        <authorList>
            <person name="Santini S."/>
            <person name="Schenkelaars Q."/>
            <person name="Jourda C."/>
            <person name="Duchesne M."/>
            <person name="Belahbib H."/>
            <person name="Rocher C."/>
            <person name="Selva M."/>
            <person name="Riesgo A."/>
            <person name="Vervoort M."/>
            <person name="Leys S.P."/>
            <person name="Kodjabachian L."/>
            <person name="Le Bivic A."/>
            <person name="Borchiellini C."/>
            <person name="Claverie J.M."/>
            <person name="Renard E."/>
        </authorList>
    </citation>
    <scope>NUCLEOTIDE SEQUENCE [LARGE SCALE GENOMIC DNA]</scope>
    <source>
        <strain evidence="1">SPO-2</strain>
    </source>
</reference>
<dbReference type="Proteomes" id="UP001165289">
    <property type="component" value="Unassembled WGS sequence"/>
</dbReference>
<evidence type="ECO:0000313" key="2">
    <source>
        <dbReference type="Proteomes" id="UP001165289"/>
    </source>
</evidence>
<gene>
    <name evidence="1" type="ORF">LOD99_11949</name>
</gene>
<comment type="caution">
    <text evidence="1">The sequence shown here is derived from an EMBL/GenBank/DDBJ whole genome shotgun (WGS) entry which is preliminary data.</text>
</comment>
<protein>
    <submittedName>
        <fullName evidence="1">Uncharacterized protein</fullName>
    </submittedName>
</protein>
<organism evidence="1 2">
    <name type="scientific">Oopsacas minuta</name>
    <dbReference type="NCBI Taxonomy" id="111878"/>
    <lineage>
        <taxon>Eukaryota</taxon>
        <taxon>Metazoa</taxon>
        <taxon>Porifera</taxon>
        <taxon>Hexactinellida</taxon>
        <taxon>Hexasterophora</taxon>
        <taxon>Lyssacinosida</taxon>
        <taxon>Leucopsacidae</taxon>
        <taxon>Oopsacas</taxon>
    </lineage>
</organism>